<evidence type="ECO:0000256" key="3">
    <source>
        <dbReference type="ARBA" id="ARBA00023125"/>
    </source>
</evidence>
<dbReference type="SUPFAM" id="SSF63592">
    <property type="entry name" value="Flagellar transcriptional activator FlhD"/>
    <property type="match status" value="1"/>
</dbReference>
<reference evidence="7" key="1">
    <citation type="submission" date="2018-10" db="EMBL/GenBank/DDBJ databases">
        <authorList>
            <person name="Plewniak F."/>
        </authorList>
    </citation>
    <scope>NUCLEOTIDE SEQUENCE</scope>
</reference>
<keyword evidence="2" id="KW-0805">Transcription regulation</keyword>
<dbReference type="Pfam" id="PF05247">
    <property type="entry name" value="FlhD"/>
    <property type="match status" value="1"/>
</dbReference>
<dbReference type="HAMAP" id="MF_00725">
    <property type="entry name" value="FlhD"/>
    <property type="match status" value="1"/>
</dbReference>
<dbReference type="GO" id="GO:0045893">
    <property type="term" value="P:positive regulation of DNA-templated transcription"/>
    <property type="evidence" value="ECO:0007669"/>
    <property type="project" value="InterPro"/>
</dbReference>
<dbReference type="GO" id="GO:0003677">
    <property type="term" value="F:DNA binding"/>
    <property type="evidence" value="ECO:0007669"/>
    <property type="project" value="UniProtKB-KW"/>
</dbReference>
<accession>A0A3P3ZN59</accession>
<dbReference type="InterPro" id="IPR023559">
    <property type="entry name" value="Flagellar_FlhD"/>
</dbReference>
<dbReference type="NCBIfam" id="NF002783">
    <property type="entry name" value="PRK02909.1-1"/>
    <property type="match status" value="1"/>
</dbReference>
<keyword evidence="1" id="KW-0963">Cytoplasm</keyword>
<dbReference type="AlphaFoldDB" id="A0A3P3ZN59"/>
<protein>
    <submittedName>
        <fullName evidence="7">DNA-binding transcriptional dual regulator with FlhC</fullName>
    </submittedName>
</protein>
<keyword evidence="4" id="KW-1015">Disulfide bond</keyword>
<name>A0A3P3ZN59_9ZZZZ</name>
<dbReference type="InterPro" id="IPR036194">
    <property type="entry name" value="FlhD_sf"/>
</dbReference>
<evidence type="ECO:0000256" key="4">
    <source>
        <dbReference type="ARBA" id="ARBA00023157"/>
    </source>
</evidence>
<evidence type="ECO:0000313" key="7">
    <source>
        <dbReference type="EMBL" id="VAY87576.1"/>
    </source>
</evidence>
<evidence type="ECO:0000256" key="5">
    <source>
        <dbReference type="ARBA" id="ARBA00023159"/>
    </source>
</evidence>
<dbReference type="EMBL" id="UOYP01000127">
    <property type="protein sequence ID" value="VAY87576.1"/>
    <property type="molecule type" value="Genomic_DNA"/>
</dbReference>
<keyword evidence="6" id="KW-0804">Transcription</keyword>
<evidence type="ECO:0000256" key="2">
    <source>
        <dbReference type="ARBA" id="ARBA00023015"/>
    </source>
</evidence>
<gene>
    <name evidence="7" type="primary">flhD</name>
    <name evidence="7" type="ORF">CARN8_2120002</name>
</gene>
<evidence type="ECO:0000256" key="1">
    <source>
        <dbReference type="ARBA" id="ARBA00022490"/>
    </source>
</evidence>
<dbReference type="GO" id="GO:0044780">
    <property type="term" value="P:bacterial-type flagellum assembly"/>
    <property type="evidence" value="ECO:0007669"/>
    <property type="project" value="InterPro"/>
</dbReference>
<dbReference type="Gene3D" id="1.10.4000.10">
    <property type="entry name" value="Flagellar transcriptional activator FlhD"/>
    <property type="match status" value="1"/>
</dbReference>
<evidence type="ECO:0000256" key="6">
    <source>
        <dbReference type="ARBA" id="ARBA00023163"/>
    </source>
</evidence>
<proteinExistence type="inferred from homology"/>
<sequence length="106" mass="11839">MNPTQLHEEIKDTNLSYLMLAQNMINQDMAAALFRLGINAEMADLIASLTPAQLIKMAASNMLVCRLRFDENLLLNMITDHTKDRLMALPHAAILMAGQPAEQLVF</sequence>
<keyword evidence="5" id="KW-0010">Activator</keyword>
<organism evidence="7">
    <name type="scientific">mine drainage metagenome</name>
    <dbReference type="NCBI Taxonomy" id="410659"/>
    <lineage>
        <taxon>unclassified sequences</taxon>
        <taxon>metagenomes</taxon>
        <taxon>ecological metagenomes</taxon>
    </lineage>
</organism>
<keyword evidence="3 7" id="KW-0238">DNA-binding</keyword>